<accession>A0AA35UGP6</accession>
<evidence type="ECO:0000313" key="3">
    <source>
        <dbReference type="Proteomes" id="UP001176960"/>
    </source>
</evidence>
<organism evidence="2 3">
    <name type="scientific">Brytella acorum</name>
    <dbReference type="NCBI Taxonomy" id="2959299"/>
    <lineage>
        <taxon>Bacteria</taxon>
        <taxon>Pseudomonadati</taxon>
        <taxon>Pseudomonadota</taxon>
        <taxon>Alphaproteobacteria</taxon>
        <taxon>Acetobacterales</taxon>
        <taxon>Acetobacteraceae</taxon>
        <taxon>Brytella</taxon>
    </lineage>
</organism>
<feature type="compositionally biased region" description="Polar residues" evidence="1">
    <location>
        <begin position="333"/>
        <end position="345"/>
    </location>
</feature>
<evidence type="ECO:0008006" key="4">
    <source>
        <dbReference type="Google" id="ProtNLM"/>
    </source>
</evidence>
<feature type="region of interest" description="Disordered" evidence="1">
    <location>
        <begin position="281"/>
        <end position="351"/>
    </location>
</feature>
<feature type="compositionally biased region" description="Basic and acidic residues" evidence="1">
    <location>
        <begin position="288"/>
        <end position="306"/>
    </location>
</feature>
<sequence>MSQPETTPAPHRVVDLKAEAHLMTLNPGLFCVFYAPGQPIGATGGFPGARISRPPHVPATAVTISTMNPDGWLGATDGAALIRVLGKSADVMVTLYALPGAQTETPRLQVVQLGGQTAPAAAAQPAATGSTAIDSATPKMPKNGKAEIAAHVQRRGDVGTKIGEWMGVPGSQAWIEGFGIAPVSLIDMSDIEYQAVLGKGWLSPWVEGGQYCGSRGMALPILGLRVRLKGSAADKFDIHLSATFTDGARVGPVGGDIALEADSLAPLEAFLLEITPKGTGPKVATGVDHTKTKDGKKPLEAARDASEIATMTAAKTPSRKTAVSKEKAVPATPKSTPAKTASTPKRSPKVK</sequence>
<evidence type="ECO:0000256" key="1">
    <source>
        <dbReference type="SAM" id="MobiDB-lite"/>
    </source>
</evidence>
<feature type="region of interest" description="Disordered" evidence="1">
    <location>
        <begin position="122"/>
        <end position="141"/>
    </location>
</feature>
<dbReference type="AlphaFoldDB" id="A0AA35UGP6"/>
<reference evidence="2" key="1">
    <citation type="submission" date="2023-03" db="EMBL/GenBank/DDBJ databases">
        <authorList>
            <person name="Cleenwerck I."/>
        </authorList>
    </citation>
    <scope>NUCLEOTIDE SEQUENCE</scope>
    <source>
        <strain evidence="2">LMG 32879</strain>
    </source>
</reference>
<dbReference type="InterPro" id="IPR006637">
    <property type="entry name" value="ChW"/>
</dbReference>
<comment type="caution">
    <text evidence="2">The sequence shown here is derived from an EMBL/GenBank/DDBJ whole genome shotgun (WGS) entry which is preliminary data.</text>
</comment>
<keyword evidence="3" id="KW-1185">Reference proteome</keyword>
<proteinExistence type="predicted"/>
<name>A0AA35UGP6_9PROT</name>
<evidence type="ECO:0000313" key="2">
    <source>
        <dbReference type="EMBL" id="CAI9120957.1"/>
    </source>
</evidence>
<protein>
    <recommendedName>
        <fullName evidence="4">Hydrophobic W protein</fullName>
    </recommendedName>
</protein>
<gene>
    <name evidence="2" type="ORF">LMG32879_001799</name>
</gene>
<dbReference type="Proteomes" id="UP001176960">
    <property type="component" value="Unassembled WGS sequence"/>
</dbReference>
<dbReference type="RefSeq" id="WP_289841789.1">
    <property type="nucleotide sequence ID" value="NZ_CATKSH010000009.1"/>
</dbReference>
<feature type="compositionally biased region" description="Low complexity" evidence="1">
    <location>
        <begin position="122"/>
        <end position="132"/>
    </location>
</feature>
<dbReference type="Pfam" id="PF07538">
    <property type="entry name" value="ChW"/>
    <property type="match status" value="1"/>
</dbReference>
<dbReference type="EMBL" id="CATKSH010000009">
    <property type="protein sequence ID" value="CAI9120957.1"/>
    <property type="molecule type" value="Genomic_DNA"/>
</dbReference>